<dbReference type="AlphaFoldDB" id="A0AAV1EX92"/>
<evidence type="ECO:0000313" key="9">
    <source>
        <dbReference type="EMBL" id="CAJ1053183.1"/>
    </source>
</evidence>
<evidence type="ECO:0000256" key="7">
    <source>
        <dbReference type="SAM" id="SignalP"/>
    </source>
</evidence>
<gene>
    <name evidence="9" type="ORF">XNOV1_A004197</name>
</gene>
<sequence>MLKLLLLLFSEVFSPLLHPLIFGPSISGGAQSGVMAEACNGPPPQVFVVDSQACPVSVPMGRKQRWERASKNFLLLTLVLVVFGLVVQGYLIHSLNKKMETFSHRLSHLTSQNLSGPISSSLQGDKMQSQDRPKATNEITMIRPQTVDQERPFAHLMGSNRTVDKDNVVQWLNNSGDSITYNMGYRNGRLLVEKEGYYYIYSKVSLDAEEECLYFQHEVWRDTTAYGKPIQLLKSKRPRCLTDRPANRNPSAVDDYWNSFLAGIFELNKGDGIYVKLDSKEKRLPDPADNLLGGFMISEKHPRPTQ</sequence>
<feature type="signal peptide" evidence="7">
    <location>
        <begin position="1"/>
        <end position="19"/>
    </location>
</feature>
<organism evidence="9 10">
    <name type="scientific">Xyrichtys novacula</name>
    <name type="common">Pearly razorfish</name>
    <name type="synonym">Hemipteronotus novacula</name>
    <dbReference type="NCBI Taxonomy" id="13765"/>
    <lineage>
        <taxon>Eukaryota</taxon>
        <taxon>Metazoa</taxon>
        <taxon>Chordata</taxon>
        <taxon>Craniata</taxon>
        <taxon>Vertebrata</taxon>
        <taxon>Euteleostomi</taxon>
        <taxon>Actinopterygii</taxon>
        <taxon>Neopterygii</taxon>
        <taxon>Teleostei</taxon>
        <taxon>Neoteleostei</taxon>
        <taxon>Acanthomorphata</taxon>
        <taxon>Eupercaria</taxon>
        <taxon>Labriformes</taxon>
        <taxon>Labridae</taxon>
        <taxon>Xyrichtys</taxon>
    </lineage>
</organism>
<dbReference type="InterPro" id="IPR008983">
    <property type="entry name" value="Tumour_necrosis_fac-like_dom"/>
</dbReference>
<comment type="subcellular location">
    <subcellularLocation>
        <location evidence="1">Membrane</location>
    </subcellularLocation>
</comment>
<dbReference type="PANTHER" id="PTHR11471">
    <property type="entry name" value="TUMOR NECROSIS FACTOR FAMILY MEMBER"/>
    <property type="match status" value="1"/>
</dbReference>
<comment type="similarity">
    <text evidence="2">Belongs to the tumor necrosis factor family.</text>
</comment>
<feature type="compositionally biased region" description="Polar residues" evidence="5">
    <location>
        <begin position="114"/>
        <end position="127"/>
    </location>
</feature>
<keyword evidence="3" id="KW-0202">Cytokine</keyword>
<evidence type="ECO:0000259" key="8">
    <source>
        <dbReference type="PROSITE" id="PS50049"/>
    </source>
</evidence>
<feature type="chain" id="PRO_5043538885" evidence="7">
    <location>
        <begin position="20"/>
        <end position="306"/>
    </location>
</feature>
<dbReference type="EMBL" id="OY660866">
    <property type="protein sequence ID" value="CAJ1053183.1"/>
    <property type="molecule type" value="Genomic_DNA"/>
</dbReference>
<accession>A0AAV1EX92</accession>
<keyword evidence="6" id="KW-1133">Transmembrane helix</keyword>
<keyword evidence="4 6" id="KW-0472">Membrane</keyword>
<dbReference type="Gene3D" id="2.60.120.40">
    <property type="match status" value="1"/>
</dbReference>
<dbReference type="InterPro" id="IPR006052">
    <property type="entry name" value="TNF_dom"/>
</dbReference>
<dbReference type="GO" id="GO:0006955">
    <property type="term" value="P:immune response"/>
    <property type="evidence" value="ECO:0007669"/>
    <property type="project" value="InterPro"/>
</dbReference>
<reference evidence="9" key="1">
    <citation type="submission" date="2023-08" db="EMBL/GenBank/DDBJ databases">
        <authorList>
            <person name="Alioto T."/>
            <person name="Alioto T."/>
            <person name="Gomez Garrido J."/>
        </authorList>
    </citation>
    <scope>NUCLEOTIDE SEQUENCE</scope>
</reference>
<dbReference type="GO" id="GO:0005125">
    <property type="term" value="F:cytokine activity"/>
    <property type="evidence" value="ECO:0007669"/>
    <property type="project" value="UniProtKB-KW"/>
</dbReference>
<dbReference type="CDD" id="cd00184">
    <property type="entry name" value="TNF"/>
    <property type="match status" value="1"/>
</dbReference>
<dbReference type="SMART" id="SM00207">
    <property type="entry name" value="TNF"/>
    <property type="match status" value="1"/>
</dbReference>
<dbReference type="SUPFAM" id="SSF49842">
    <property type="entry name" value="TNF-like"/>
    <property type="match status" value="1"/>
</dbReference>
<dbReference type="GO" id="GO:0016020">
    <property type="term" value="C:membrane"/>
    <property type="evidence" value="ECO:0007669"/>
    <property type="project" value="UniProtKB-SubCell"/>
</dbReference>
<protein>
    <submittedName>
        <fullName evidence="9">Tumor necrosis factor ligand superfamily member 14-like</fullName>
    </submittedName>
</protein>
<dbReference type="Pfam" id="PF00229">
    <property type="entry name" value="TNF"/>
    <property type="match status" value="1"/>
</dbReference>
<evidence type="ECO:0000256" key="2">
    <source>
        <dbReference type="ARBA" id="ARBA00008670"/>
    </source>
</evidence>
<evidence type="ECO:0000313" key="10">
    <source>
        <dbReference type="Proteomes" id="UP001178508"/>
    </source>
</evidence>
<dbReference type="PANTHER" id="PTHR11471:SF56">
    <property type="entry name" value="TUMOR NECROSIS FACTOR LIGAND SUPERFAMILY MEMBER 14-LIKE"/>
    <property type="match status" value="1"/>
</dbReference>
<keyword evidence="6" id="KW-0812">Transmembrane</keyword>
<evidence type="ECO:0000256" key="5">
    <source>
        <dbReference type="SAM" id="MobiDB-lite"/>
    </source>
</evidence>
<keyword evidence="7" id="KW-0732">Signal</keyword>
<dbReference type="Proteomes" id="UP001178508">
    <property type="component" value="Chromosome 3"/>
</dbReference>
<evidence type="ECO:0000256" key="3">
    <source>
        <dbReference type="ARBA" id="ARBA00022514"/>
    </source>
</evidence>
<evidence type="ECO:0000256" key="4">
    <source>
        <dbReference type="ARBA" id="ARBA00023136"/>
    </source>
</evidence>
<feature type="transmembrane region" description="Helical" evidence="6">
    <location>
        <begin position="73"/>
        <end position="92"/>
    </location>
</feature>
<proteinExistence type="inferred from homology"/>
<feature type="region of interest" description="Disordered" evidence="5">
    <location>
        <begin position="114"/>
        <end position="134"/>
    </location>
</feature>
<keyword evidence="10" id="KW-1185">Reference proteome</keyword>
<evidence type="ECO:0000256" key="6">
    <source>
        <dbReference type="SAM" id="Phobius"/>
    </source>
</evidence>
<dbReference type="GO" id="GO:0005164">
    <property type="term" value="F:tumor necrosis factor receptor binding"/>
    <property type="evidence" value="ECO:0007669"/>
    <property type="project" value="InterPro"/>
</dbReference>
<dbReference type="GO" id="GO:0005615">
    <property type="term" value="C:extracellular space"/>
    <property type="evidence" value="ECO:0007669"/>
    <property type="project" value="UniProtKB-KW"/>
</dbReference>
<name>A0AAV1EX92_XYRNO</name>
<dbReference type="PROSITE" id="PS50049">
    <property type="entry name" value="THD_2"/>
    <property type="match status" value="1"/>
</dbReference>
<evidence type="ECO:0000256" key="1">
    <source>
        <dbReference type="ARBA" id="ARBA00004370"/>
    </source>
</evidence>
<feature type="domain" description="THD" evidence="8">
    <location>
        <begin position="152"/>
        <end position="297"/>
    </location>
</feature>